<feature type="transmembrane region" description="Helical" evidence="1">
    <location>
        <begin position="130"/>
        <end position="147"/>
    </location>
</feature>
<protein>
    <recommendedName>
        <fullName evidence="4">PRS2 protein</fullName>
    </recommendedName>
</protein>
<organism evidence="2 3">
    <name type="scientific">Grimontia celer</name>
    <dbReference type="NCBI Taxonomy" id="1796497"/>
    <lineage>
        <taxon>Bacteria</taxon>
        <taxon>Pseudomonadati</taxon>
        <taxon>Pseudomonadota</taxon>
        <taxon>Gammaproteobacteria</taxon>
        <taxon>Vibrionales</taxon>
        <taxon>Vibrionaceae</taxon>
        <taxon>Grimontia</taxon>
    </lineage>
</organism>
<dbReference type="GO" id="GO:0046521">
    <property type="term" value="P:sphingoid catabolic process"/>
    <property type="evidence" value="ECO:0007669"/>
    <property type="project" value="TreeGrafter"/>
</dbReference>
<dbReference type="Pfam" id="PF06127">
    <property type="entry name" value="Mpo1-like"/>
    <property type="match status" value="1"/>
</dbReference>
<dbReference type="STRING" id="1796497.GCE9029_02558"/>
<feature type="transmembrane region" description="Helical" evidence="1">
    <location>
        <begin position="74"/>
        <end position="92"/>
    </location>
</feature>
<evidence type="ECO:0000313" key="3">
    <source>
        <dbReference type="Proteomes" id="UP000071641"/>
    </source>
</evidence>
<keyword evidence="3" id="KW-1185">Reference proteome</keyword>
<dbReference type="PANTHER" id="PTHR28026">
    <property type="entry name" value="DUF962 DOMAIN PROTEIN (AFU_ORTHOLOGUE AFUA_8G05310)"/>
    <property type="match status" value="1"/>
</dbReference>
<feature type="transmembrane region" description="Helical" evidence="1">
    <location>
        <begin position="98"/>
        <end position="118"/>
    </location>
</feature>
<sequence>MKSLEEWFEEYGESHQNPTNQKIHKVAVPGIFFSVAGLLWLIPSLSVFGAAIAPYFAVLALVLFFYLALSFKAFVVMAIFSAFCTMVLVELQSAEADIFMISLVMFVALWILQFIGHHIEGKKPSFFKDVQFLLIGPAWVFHFFLPLTPRGET</sequence>
<accession>A0A128F3J6</accession>
<dbReference type="OrthoDB" id="5515308at2"/>
<gene>
    <name evidence="2" type="ORF">GCE9029_02558</name>
</gene>
<dbReference type="PANTHER" id="PTHR28026:SF9">
    <property type="entry name" value="2-HYDROXY-PALMITIC ACID DIOXYGENASE MPO1"/>
    <property type="match status" value="1"/>
</dbReference>
<keyword evidence="1" id="KW-1133">Transmembrane helix</keyword>
<reference evidence="3" key="1">
    <citation type="submission" date="2016-02" db="EMBL/GenBank/DDBJ databases">
        <authorList>
            <person name="Rodrigo-Torres Lidia"/>
            <person name="Arahal R.David."/>
        </authorList>
    </citation>
    <scope>NUCLEOTIDE SEQUENCE [LARGE SCALE GENOMIC DNA]</scope>
    <source>
        <strain evidence="3">CECT 9029</strain>
    </source>
</reference>
<dbReference type="EMBL" id="FIZX01000002">
    <property type="protein sequence ID" value="CZF81358.1"/>
    <property type="molecule type" value="Genomic_DNA"/>
</dbReference>
<feature type="transmembrane region" description="Helical" evidence="1">
    <location>
        <begin position="26"/>
        <end position="42"/>
    </location>
</feature>
<dbReference type="InterPro" id="IPR009305">
    <property type="entry name" value="Mpo1-like"/>
</dbReference>
<dbReference type="Proteomes" id="UP000071641">
    <property type="component" value="Unassembled WGS sequence"/>
</dbReference>
<evidence type="ECO:0000256" key="1">
    <source>
        <dbReference type="SAM" id="Phobius"/>
    </source>
</evidence>
<dbReference type="AlphaFoldDB" id="A0A128F3J6"/>
<keyword evidence="1" id="KW-0472">Membrane</keyword>
<evidence type="ECO:0000313" key="2">
    <source>
        <dbReference type="EMBL" id="CZF81358.1"/>
    </source>
</evidence>
<proteinExistence type="predicted"/>
<keyword evidence="1" id="KW-0812">Transmembrane</keyword>
<dbReference type="GO" id="GO:0016020">
    <property type="term" value="C:membrane"/>
    <property type="evidence" value="ECO:0007669"/>
    <property type="project" value="GOC"/>
</dbReference>
<evidence type="ECO:0008006" key="4">
    <source>
        <dbReference type="Google" id="ProtNLM"/>
    </source>
</evidence>
<name>A0A128F3J6_9GAMM</name>
<dbReference type="RefSeq" id="WP_062663615.1">
    <property type="nucleotide sequence ID" value="NZ_FIZX01000002.1"/>
</dbReference>